<dbReference type="InterPro" id="IPR013783">
    <property type="entry name" value="Ig-like_fold"/>
</dbReference>
<feature type="compositionally biased region" description="Basic and acidic residues" evidence="1">
    <location>
        <begin position="323"/>
        <end position="334"/>
    </location>
</feature>
<feature type="compositionally biased region" description="Low complexity" evidence="1">
    <location>
        <begin position="101"/>
        <end position="113"/>
    </location>
</feature>
<evidence type="ECO:0000256" key="1">
    <source>
        <dbReference type="SAM" id="MobiDB-lite"/>
    </source>
</evidence>
<dbReference type="Gene3D" id="2.60.40.10">
    <property type="entry name" value="Immunoglobulins"/>
    <property type="match status" value="2"/>
</dbReference>
<feature type="region of interest" description="Disordered" evidence="1">
    <location>
        <begin position="80"/>
        <end position="114"/>
    </location>
</feature>
<dbReference type="NCBIfam" id="TIGR01451">
    <property type="entry name" value="B_ant_repeat"/>
    <property type="match status" value="1"/>
</dbReference>
<keyword evidence="5" id="KW-1185">Reference proteome</keyword>
<dbReference type="InterPro" id="IPR001434">
    <property type="entry name" value="OmcB-like_DUF11"/>
</dbReference>
<proteinExistence type="predicted"/>
<evidence type="ECO:0000259" key="3">
    <source>
        <dbReference type="Pfam" id="PF01345"/>
    </source>
</evidence>
<feature type="compositionally biased region" description="Basic and acidic residues" evidence="1">
    <location>
        <begin position="361"/>
        <end position="371"/>
    </location>
</feature>
<feature type="region of interest" description="Disordered" evidence="1">
    <location>
        <begin position="238"/>
        <end position="258"/>
    </location>
</feature>
<dbReference type="KEGG" id="rml:FF011L_26790"/>
<name>A0A517MG88_9BACT</name>
<sequence precursor="true">MRSFFRHLTLGCGLAAACFASQAQADEIRTGDGLISLSAEMPDEVRIGESFEYEVKLSNASDNVVLHDIKLEQRKTKGLSIESVSMKNQGKQNDSKKESTESSSSSKEMTVSTLKPGDSRTFLVKATADEEGKLHSCLEIASYTPAVCLTSQVVKPQLELTKVAPEQANRCSMIELEYALKNGGSGDVGPVKVTDSLGEHLATIEGNSELSFEVDGLAAGETREFVARVYAQKPGEFSSRAEATATNSELSSRSKETTTKVISADLAAKLNGPNRLYGNELATFTGEVTNTGNVAAEDVRVKVIVPAKSNLVDISEPSMRQKSPSEDDSKESSKNDGNNQPTMASKQGENSSANGNSDSEQSQKSEMEMTEKELTIARLEPGQTATFDYAVRAGDIQEIPSKIVATYVCTVDSAEDQTKSTARAQSMAVATVKVVRLPAMQLMVVDDEDPVIKGDQVVYTIRVWNEGDAPDNNVKLIAELPEGLEFVSADGPTENSQDGATIQFDPIKTMEPGDRADYKVTAKCQGNKSVRFAAKLTSKKLPAEVSAEEPTRLFKR</sequence>
<feature type="compositionally biased region" description="Polar residues" evidence="1">
    <location>
        <begin position="82"/>
        <end position="92"/>
    </location>
</feature>
<protein>
    <submittedName>
        <fullName evidence="4">Large cysteine-rich periplasmic protein OmcB</fullName>
    </submittedName>
</protein>
<reference evidence="4 5" key="1">
    <citation type="submission" date="2019-02" db="EMBL/GenBank/DDBJ databases">
        <title>Deep-cultivation of Planctomycetes and their phenomic and genomic characterization uncovers novel biology.</title>
        <authorList>
            <person name="Wiegand S."/>
            <person name="Jogler M."/>
            <person name="Boedeker C."/>
            <person name="Pinto D."/>
            <person name="Vollmers J."/>
            <person name="Rivas-Marin E."/>
            <person name="Kohn T."/>
            <person name="Peeters S.H."/>
            <person name="Heuer A."/>
            <person name="Rast P."/>
            <person name="Oberbeckmann S."/>
            <person name="Bunk B."/>
            <person name="Jeske O."/>
            <person name="Meyerdierks A."/>
            <person name="Storesund J.E."/>
            <person name="Kallscheuer N."/>
            <person name="Luecker S."/>
            <person name="Lage O.M."/>
            <person name="Pohl T."/>
            <person name="Merkel B.J."/>
            <person name="Hornburger P."/>
            <person name="Mueller R.-W."/>
            <person name="Bruemmer F."/>
            <person name="Labrenz M."/>
            <person name="Spormann A.M."/>
            <person name="Op den Camp H."/>
            <person name="Overmann J."/>
            <person name="Amann R."/>
            <person name="Jetten M.S.M."/>
            <person name="Mascher T."/>
            <person name="Medema M.H."/>
            <person name="Devos D.P."/>
            <person name="Kaster A.-K."/>
            <person name="Ovreas L."/>
            <person name="Rohde M."/>
            <person name="Galperin M.Y."/>
            <person name="Jogler C."/>
        </authorList>
    </citation>
    <scope>NUCLEOTIDE SEQUENCE [LARGE SCALE GENOMIC DNA]</scope>
    <source>
        <strain evidence="4 5">FF011L</strain>
    </source>
</reference>
<dbReference type="AlphaFoldDB" id="A0A517MG88"/>
<accession>A0A517MG88</accession>
<organism evidence="4 5">
    <name type="scientific">Roseimaritima multifibrata</name>
    <dbReference type="NCBI Taxonomy" id="1930274"/>
    <lineage>
        <taxon>Bacteria</taxon>
        <taxon>Pseudomonadati</taxon>
        <taxon>Planctomycetota</taxon>
        <taxon>Planctomycetia</taxon>
        <taxon>Pirellulales</taxon>
        <taxon>Pirellulaceae</taxon>
        <taxon>Roseimaritima</taxon>
    </lineage>
</organism>
<evidence type="ECO:0000313" key="4">
    <source>
        <dbReference type="EMBL" id="QDS93903.1"/>
    </source>
</evidence>
<keyword evidence="2" id="KW-0732">Signal</keyword>
<evidence type="ECO:0000256" key="2">
    <source>
        <dbReference type="SAM" id="SignalP"/>
    </source>
</evidence>
<gene>
    <name evidence="4" type="primary">omcB_2</name>
    <name evidence="4" type="ORF">FF011L_26790</name>
</gene>
<dbReference type="Proteomes" id="UP000320672">
    <property type="component" value="Chromosome"/>
</dbReference>
<dbReference type="InterPro" id="IPR051172">
    <property type="entry name" value="Chlamydia_OmcB"/>
</dbReference>
<feature type="region of interest" description="Disordered" evidence="1">
    <location>
        <begin position="314"/>
        <end position="371"/>
    </location>
</feature>
<dbReference type="PANTHER" id="PTHR34819:SF4">
    <property type="entry name" value="LARGE CYSTEINE-RICH PERIPLASMIC PROTEIN OMCB"/>
    <property type="match status" value="1"/>
</dbReference>
<feature type="chain" id="PRO_5022152675" evidence="2">
    <location>
        <begin position="26"/>
        <end position="556"/>
    </location>
</feature>
<evidence type="ECO:0000313" key="5">
    <source>
        <dbReference type="Proteomes" id="UP000320672"/>
    </source>
</evidence>
<dbReference type="RefSeq" id="WP_145351989.1">
    <property type="nucleotide sequence ID" value="NZ_CP036262.1"/>
</dbReference>
<feature type="domain" description="DUF11" evidence="3">
    <location>
        <begin position="447"/>
        <end position="539"/>
    </location>
</feature>
<dbReference type="PROSITE" id="PS51257">
    <property type="entry name" value="PROKAR_LIPOPROTEIN"/>
    <property type="match status" value="1"/>
</dbReference>
<dbReference type="PANTHER" id="PTHR34819">
    <property type="entry name" value="LARGE CYSTEINE-RICH PERIPLASMIC PROTEIN OMCB"/>
    <property type="match status" value="1"/>
</dbReference>
<dbReference type="OrthoDB" id="231863at2"/>
<feature type="signal peptide" evidence="2">
    <location>
        <begin position="1"/>
        <end position="25"/>
    </location>
</feature>
<dbReference type="InterPro" id="IPR047589">
    <property type="entry name" value="DUF11_rpt"/>
</dbReference>
<feature type="compositionally biased region" description="Polar residues" evidence="1">
    <location>
        <begin position="340"/>
        <end position="360"/>
    </location>
</feature>
<dbReference type="EMBL" id="CP036262">
    <property type="protein sequence ID" value="QDS93903.1"/>
    <property type="molecule type" value="Genomic_DNA"/>
</dbReference>
<dbReference type="Pfam" id="PF01345">
    <property type="entry name" value="DUF11"/>
    <property type="match status" value="1"/>
</dbReference>